<dbReference type="Pfam" id="PF19786">
    <property type="entry name" value="DUF6270"/>
    <property type="match status" value="1"/>
</dbReference>
<evidence type="ECO:0000313" key="2">
    <source>
        <dbReference type="Proteomes" id="UP000319094"/>
    </source>
</evidence>
<dbReference type="Proteomes" id="UP000319094">
    <property type="component" value="Unassembled WGS sequence"/>
</dbReference>
<organism evidence="1 2">
    <name type="scientific">Leucobacter komagatae</name>
    <dbReference type="NCBI Taxonomy" id="55969"/>
    <lineage>
        <taxon>Bacteria</taxon>
        <taxon>Bacillati</taxon>
        <taxon>Actinomycetota</taxon>
        <taxon>Actinomycetes</taxon>
        <taxon>Micrococcales</taxon>
        <taxon>Microbacteriaceae</taxon>
        <taxon>Leucobacter</taxon>
    </lineage>
</organism>
<evidence type="ECO:0000313" key="1">
    <source>
        <dbReference type="EMBL" id="TQL43787.1"/>
    </source>
</evidence>
<name>A0A542Y716_9MICO</name>
<accession>A0A542Y716</accession>
<keyword evidence="2" id="KW-1185">Reference proteome</keyword>
<sequence>MALNVAIFGSCVSRDAVGLVPEVFTPAHYTARQAWVSANSPAAWAPPVDRLSSPFQRRMLREDFHSSLLSQIKEQAPSADVVLLDIVDDRLGVIEYWPKRYATLSAELSASGWLTGDSILRRRRLHLGDPAHFERFKAAAAAVKAELVTAEAWEKTHLVKAIYASEAVEGGSVQGDYGASSEEWNARYAPYYEHLSGLGFNMIEPKPELLFSTLNHKWGAHPIHYQEDASRDLMTQLAAKL</sequence>
<dbReference type="AlphaFoldDB" id="A0A542Y716"/>
<dbReference type="InterPro" id="IPR046237">
    <property type="entry name" value="DUF6270"/>
</dbReference>
<comment type="caution">
    <text evidence="1">The sequence shown here is derived from an EMBL/GenBank/DDBJ whole genome shotgun (WGS) entry which is preliminary data.</text>
</comment>
<reference evidence="1 2" key="1">
    <citation type="submission" date="2019-06" db="EMBL/GenBank/DDBJ databases">
        <title>Sequencing the genomes of 1000 actinobacteria strains.</title>
        <authorList>
            <person name="Klenk H.-P."/>
        </authorList>
    </citation>
    <scope>NUCLEOTIDE SEQUENCE [LARGE SCALE GENOMIC DNA]</scope>
    <source>
        <strain evidence="1 2">DSM 8803</strain>
    </source>
</reference>
<dbReference type="RefSeq" id="WP_141887052.1">
    <property type="nucleotide sequence ID" value="NZ_BAAAUY010000001.1"/>
</dbReference>
<proteinExistence type="predicted"/>
<dbReference type="EMBL" id="VFON01000001">
    <property type="protein sequence ID" value="TQL43787.1"/>
    <property type="molecule type" value="Genomic_DNA"/>
</dbReference>
<protein>
    <submittedName>
        <fullName evidence="1">Uncharacterized protein</fullName>
    </submittedName>
</protein>
<dbReference type="OrthoDB" id="8421922at2"/>
<gene>
    <name evidence="1" type="ORF">FB468_1824</name>
</gene>